<evidence type="ECO:0000256" key="1">
    <source>
        <dbReference type="ARBA" id="ARBA00023015"/>
    </source>
</evidence>
<keyword evidence="1" id="KW-0805">Transcription regulation</keyword>
<dbReference type="InterPro" id="IPR009061">
    <property type="entry name" value="DNA-bd_dom_put_sf"/>
</dbReference>
<dbReference type="EMBL" id="JACHMI010000001">
    <property type="protein sequence ID" value="MBB6553599.1"/>
    <property type="molecule type" value="Genomic_DNA"/>
</dbReference>
<evidence type="ECO:0000313" key="5">
    <source>
        <dbReference type="EMBL" id="MBB6553599.1"/>
    </source>
</evidence>
<evidence type="ECO:0000313" key="6">
    <source>
        <dbReference type="Proteomes" id="UP000565579"/>
    </source>
</evidence>
<dbReference type="InterPro" id="IPR047057">
    <property type="entry name" value="MerR_fam"/>
</dbReference>
<keyword evidence="6" id="KW-1185">Reference proteome</keyword>
<comment type="caution">
    <text evidence="5">The sequence shown here is derived from an EMBL/GenBank/DDBJ whole genome shotgun (WGS) entry which is preliminary data.</text>
</comment>
<gene>
    <name evidence="5" type="ORF">HD593_008394</name>
</gene>
<protein>
    <submittedName>
        <fullName evidence="5">DNA-binding transcriptional MerR regulator</fullName>
    </submittedName>
</protein>
<dbReference type="AlphaFoldDB" id="A0A7X0P1L3"/>
<organism evidence="5 6">
    <name type="scientific">Nonomuraea rubra</name>
    <dbReference type="NCBI Taxonomy" id="46180"/>
    <lineage>
        <taxon>Bacteria</taxon>
        <taxon>Bacillati</taxon>
        <taxon>Actinomycetota</taxon>
        <taxon>Actinomycetes</taxon>
        <taxon>Streptosporangiales</taxon>
        <taxon>Streptosporangiaceae</taxon>
        <taxon>Nonomuraea</taxon>
    </lineage>
</organism>
<dbReference type="CDD" id="cd04770">
    <property type="entry name" value="HTH_HMRTR"/>
    <property type="match status" value="1"/>
</dbReference>
<keyword evidence="2 5" id="KW-0238">DNA-binding</keyword>
<dbReference type="GO" id="GO:0003700">
    <property type="term" value="F:DNA-binding transcription factor activity"/>
    <property type="evidence" value="ECO:0007669"/>
    <property type="project" value="InterPro"/>
</dbReference>
<dbReference type="PANTHER" id="PTHR30204:SF94">
    <property type="entry name" value="HEAVY METAL-DEPENDENT TRANSCRIPTIONAL REGULATOR HI_0293-RELATED"/>
    <property type="match status" value="1"/>
</dbReference>
<reference evidence="5 6" key="1">
    <citation type="submission" date="2020-08" db="EMBL/GenBank/DDBJ databases">
        <title>Sequencing the genomes of 1000 actinobacteria strains.</title>
        <authorList>
            <person name="Klenk H.-P."/>
        </authorList>
    </citation>
    <scope>NUCLEOTIDE SEQUENCE [LARGE SCALE GENOMIC DNA]</scope>
    <source>
        <strain evidence="5 6">DSM 43768</strain>
    </source>
</reference>
<dbReference type="PROSITE" id="PS50937">
    <property type="entry name" value="HTH_MERR_2"/>
    <property type="match status" value="1"/>
</dbReference>
<dbReference type="GO" id="GO:0003677">
    <property type="term" value="F:DNA binding"/>
    <property type="evidence" value="ECO:0007669"/>
    <property type="project" value="UniProtKB-KW"/>
</dbReference>
<accession>A0A7X0P1L3</accession>
<dbReference type="InterPro" id="IPR000551">
    <property type="entry name" value="MerR-type_HTH_dom"/>
</dbReference>
<evidence type="ECO:0000259" key="4">
    <source>
        <dbReference type="PROSITE" id="PS50937"/>
    </source>
</evidence>
<dbReference type="Pfam" id="PF00376">
    <property type="entry name" value="MerR"/>
    <property type="match status" value="1"/>
</dbReference>
<name>A0A7X0P1L3_9ACTN</name>
<dbReference type="InterPro" id="IPR015358">
    <property type="entry name" value="Tscrpt_reg_MerR_DNA-bd"/>
</dbReference>
<dbReference type="SMART" id="SM00422">
    <property type="entry name" value="HTH_MERR"/>
    <property type="match status" value="1"/>
</dbReference>
<dbReference type="Pfam" id="PF09278">
    <property type="entry name" value="MerR-DNA-bind"/>
    <property type="match status" value="1"/>
</dbReference>
<dbReference type="Proteomes" id="UP000565579">
    <property type="component" value="Unassembled WGS sequence"/>
</dbReference>
<keyword evidence="3" id="KW-0804">Transcription</keyword>
<evidence type="ECO:0000256" key="2">
    <source>
        <dbReference type="ARBA" id="ARBA00023125"/>
    </source>
</evidence>
<evidence type="ECO:0000256" key="3">
    <source>
        <dbReference type="ARBA" id="ARBA00023163"/>
    </source>
</evidence>
<sequence>MRGRVQGQPEPGDPAARVVVGAGLASEFGPDLLLAPPAGGGQVLDADRLAVLGQQLPQGEGDVGAGDLAADQREQALCVVGCGGGHGIYLLATGEVKAVDLRIGIVDQQGGRAAHLPATAAGLTTKTIRFYEQAGLLPQPPRTPAGYRDCPAGAAERLAFIRDTQAAGLTLAEIRSVLAIRDAGQPPCHHVTTLIEAHLEQVEARIAELLATRTALQSLHQRARSVDPAGCGPEGICRILASA</sequence>
<dbReference type="PANTHER" id="PTHR30204">
    <property type="entry name" value="REDOX-CYCLING DRUG-SENSING TRANSCRIPTIONAL ACTIVATOR SOXR"/>
    <property type="match status" value="1"/>
</dbReference>
<dbReference type="Gene3D" id="1.10.1660.10">
    <property type="match status" value="1"/>
</dbReference>
<dbReference type="SUPFAM" id="SSF46955">
    <property type="entry name" value="Putative DNA-binding domain"/>
    <property type="match status" value="1"/>
</dbReference>
<feature type="domain" description="HTH merR-type" evidence="4">
    <location>
        <begin position="118"/>
        <end position="180"/>
    </location>
</feature>
<proteinExistence type="predicted"/>